<dbReference type="Proteomes" id="UP000318288">
    <property type="component" value="Unassembled WGS sequence"/>
</dbReference>
<dbReference type="InterPro" id="IPR002035">
    <property type="entry name" value="VWF_A"/>
</dbReference>
<protein>
    <recommendedName>
        <fullName evidence="1">VWFA domain-containing protein</fullName>
    </recommendedName>
</protein>
<evidence type="ECO:0000313" key="2">
    <source>
        <dbReference type="EMBL" id="TWU46345.1"/>
    </source>
</evidence>
<sequence length="305" mass="35181">MRILDLVTPKELSRVARLQLLARQVVEGFCSGRHRSPHKGFSVEFKEHRPYVRGDELRNIDWKVFGKSDRLYIREYEEETNLRCTLLVDRSGSMRYGGQRAGGNSPEVKTKYDYAQQLAAALSYLMLAQQDAVGLITFDDEPRDQIPTRSRPSHLKAVMKALAADATRRETDLGGVFQRIASKLGRRGLVIVISDGMGDVASIARSLTQFRSKNHEVLFFQVLDPDEMDFPFSGRIQFRDLENESNQHVVDSQSIREAYLQRLAEHQAELQNACRRNRVDFFPITTDRPFDDALHEYFAMRRRIR</sequence>
<dbReference type="InterPro" id="IPR036465">
    <property type="entry name" value="vWFA_dom_sf"/>
</dbReference>
<proteinExistence type="predicted"/>
<dbReference type="AlphaFoldDB" id="A0A5C6ECY6"/>
<dbReference type="SUPFAM" id="SSF53300">
    <property type="entry name" value="vWA-like"/>
    <property type="match status" value="1"/>
</dbReference>
<dbReference type="InterPro" id="IPR002881">
    <property type="entry name" value="DUF58"/>
</dbReference>
<reference evidence="2 3" key="1">
    <citation type="submission" date="2019-02" db="EMBL/GenBank/DDBJ databases">
        <title>Deep-cultivation of Planctomycetes and their phenomic and genomic characterization uncovers novel biology.</title>
        <authorList>
            <person name="Wiegand S."/>
            <person name="Jogler M."/>
            <person name="Boedeker C."/>
            <person name="Pinto D."/>
            <person name="Vollmers J."/>
            <person name="Rivas-Marin E."/>
            <person name="Kohn T."/>
            <person name="Peeters S.H."/>
            <person name="Heuer A."/>
            <person name="Rast P."/>
            <person name="Oberbeckmann S."/>
            <person name="Bunk B."/>
            <person name="Jeske O."/>
            <person name="Meyerdierks A."/>
            <person name="Storesund J.E."/>
            <person name="Kallscheuer N."/>
            <person name="Luecker S."/>
            <person name="Lage O.M."/>
            <person name="Pohl T."/>
            <person name="Merkel B.J."/>
            <person name="Hornburger P."/>
            <person name="Mueller R.-W."/>
            <person name="Bruemmer F."/>
            <person name="Labrenz M."/>
            <person name="Spormann A.M."/>
            <person name="Op Den Camp H."/>
            <person name="Overmann J."/>
            <person name="Amann R."/>
            <person name="Jetten M.S.M."/>
            <person name="Mascher T."/>
            <person name="Medema M.H."/>
            <person name="Devos D.P."/>
            <person name="Kaster A.-K."/>
            <person name="Ovreas L."/>
            <person name="Rohde M."/>
            <person name="Galperin M.Y."/>
            <person name="Jogler C."/>
        </authorList>
    </citation>
    <scope>NUCLEOTIDE SEQUENCE [LARGE SCALE GENOMIC DNA]</scope>
    <source>
        <strain evidence="2 3">Poly51</strain>
    </source>
</reference>
<dbReference type="Gene3D" id="3.40.50.410">
    <property type="entry name" value="von Willebrand factor, type A domain"/>
    <property type="match status" value="1"/>
</dbReference>
<dbReference type="CDD" id="cd00198">
    <property type="entry name" value="vWFA"/>
    <property type="match status" value="1"/>
</dbReference>
<dbReference type="SMART" id="SM00327">
    <property type="entry name" value="VWA"/>
    <property type="match status" value="1"/>
</dbReference>
<dbReference type="OrthoDB" id="9780819at2"/>
<dbReference type="PANTHER" id="PTHR33608">
    <property type="entry name" value="BLL2464 PROTEIN"/>
    <property type="match status" value="1"/>
</dbReference>
<dbReference type="EMBL" id="SJPW01000008">
    <property type="protein sequence ID" value="TWU46345.1"/>
    <property type="molecule type" value="Genomic_DNA"/>
</dbReference>
<dbReference type="Pfam" id="PF01882">
    <property type="entry name" value="DUF58"/>
    <property type="match status" value="1"/>
</dbReference>
<accession>A0A5C6ECY6</accession>
<keyword evidence="3" id="KW-1185">Reference proteome</keyword>
<feature type="domain" description="VWFA" evidence="1">
    <location>
        <begin position="81"/>
        <end position="254"/>
    </location>
</feature>
<dbReference type="PANTHER" id="PTHR33608:SF7">
    <property type="entry name" value="DUF58 DOMAIN-CONTAINING PROTEIN"/>
    <property type="match status" value="1"/>
</dbReference>
<gene>
    <name evidence="2" type="ORF">Poly51_57410</name>
</gene>
<evidence type="ECO:0000259" key="1">
    <source>
        <dbReference type="SMART" id="SM00327"/>
    </source>
</evidence>
<name>A0A5C6ECY6_9BACT</name>
<dbReference type="RefSeq" id="WP_146462154.1">
    <property type="nucleotide sequence ID" value="NZ_SJPW01000008.1"/>
</dbReference>
<comment type="caution">
    <text evidence="2">The sequence shown here is derived from an EMBL/GenBank/DDBJ whole genome shotgun (WGS) entry which is preliminary data.</text>
</comment>
<evidence type="ECO:0000313" key="3">
    <source>
        <dbReference type="Proteomes" id="UP000318288"/>
    </source>
</evidence>
<organism evidence="2 3">
    <name type="scientific">Rubripirellula tenax</name>
    <dbReference type="NCBI Taxonomy" id="2528015"/>
    <lineage>
        <taxon>Bacteria</taxon>
        <taxon>Pseudomonadati</taxon>
        <taxon>Planctomycetota</taxon>
        <taxon>Planctomycetia</taxon>
        <taxon>Pirellulales</taxon>
        <taxon>Pirellulaceae</taxon>
        <taxon>Rubripirellula</taxon>
    </lineage>
</organism>